<feature type="region of interest" description="Disordered" evidence="1">
    <location>
        <begin position="286"/>
        <end position="335"/>
    </location>
</feature>
<accession>A0AAD5M581</accession>
<sequence>MKATIKKASENEPEGILGYTEDQVVSNDVERDTVTKAPERQQFRAFWAVVALLHVYCVLHLSVTTFLFWYVDQPSLTYFAYLIAPSGNGFFTQTAVVFGIVAAFHVWSLLDRWQALLIGRQGIFGIESPHFATVFVIRECVECGFLTLQAYSTTKRLAKAQLNNAFVAFVIAHCWTHPLLSMFLHRSPALERIGCILLDLFFTIGSNMIIPSLVLKPYYDAYIPEYFSFELALFYDEVWFANLVMELRFLFSTSLVDVLSKLIPHLAVLLCLSNIKLLVKRAKLPDQPRTSKMKQTKSNQSGSKESKPSAVSAVEPMKPSAGAKSKSKKTVGRPSSETLRRGWQVFSRAVFLVWGLSLLVIHAVAVSRRPSEDMAADGCRKPMQPWLVRRKACLVLEYNCYRRGVPSLEPGVLEEFDSHTLAALMFTHCPALTVTDSIHHFPNAIGIEVYNSTIVRWGLEAAVVSRHLPSIMYVLIIRTGMSAPLEGLLQRIPQSLIDIEFSITNLTTLPGNIDELWAPVLTLFIEYSNFTRIPEPLLRLPIGDLSFIGNNVTQLPEFSSSGTGYYMLSLADNPLTTLPQSLTELPVLGAINLINTQLATLPSWIDDLVSTKSTQVMLKGTPFCRAKSDAEMAAAFGVDAKISCEYTDDRTDGRYPLALMTPLRPL</sequence>
<feature type="transmembrane region" description="Helical" evidence="2">
    <location>
        <begin position="45"/>
        <end position="70"/>
    </location>
</feature>
<feature type="transmembrane region" description="Helical" evidence="2">
    <location>
        <begin position="345"/>
        <end position="365"/>
    </location>
</feature>
<protein>
    <submittedName>
        <fullName evidence="3">Uncharacterized protein</fullName>
    </submittedName>
</protein>
<organism evidence="3 4">
    <name type="scientific">Pythium insidiosum</name>
    <name type="common">Pythiosis disease agent</name>
    <dbReference type="NCBI Taxonomy" id="114742"/>
    <lineage>
        <taxon>Eukaryota</taxon>
        <taxon>Sar</taxon>
        <taxon>Stramenopiles</taxon>
        <taxon>Oomycota</taxon>
        <taxon>Peronosporomycetes</taxon>
        <taxon>Pythiales</taxon>
        <taxon>Pythiaceae</taxon>
        <taxon>Pythium</taxon>
    </lineage>
</organism>
<reference evidence="3" key="1">
    <citation type="submission" date="2021-12" db="EMBL/GenBank/DDBJ databases">
        <title>Prjna785345.</title>
        <authorList>
            <person name="Rujirawat T."/>
            <person name="Krajaejun T."/>
        </authorList>
    </citation>
    <scope>NUCLEOTIDE SEQUENCE</scope>
    <source>
        <strain evidence="3">Pi057C3</strain>
    </source>
</reference>
<dbReference type="InterPro" id="IPR032675">
    <property type="entry name" value="LRR_dom_sf"/>
</dbReference>
<evidence type="ECO:0000313" key="3">
    <source>
        <dbReference type="EMBL" id="KAJ0404834.1"/>
    </source>
</evidence>
<keyword evidence="2" id="KW-0472">Membrane</keyword>
<dbReference type="Gene3D" id="3.30.360.10">
    <property type="entry name" value="Dihydrodipicolinate Reductase, domain 2"/>
    <property type="match status" value="1"/>
</dbReference>
<dbReference type="Proteomes" id="UP001209570">
    <property type="component" value="Unassembled WGS sequence"/>
</dbReference>
<comment type="caution">
    <text evidence="3">The sequence shown here is derived from an EMBL/GenBank/DDBJ whole genome shotgun (WGS) entry which is preliminary data.</text>
</comment>
<keyword evidence="2" id="KW-0812">Transmembrane</keyword>
<gene>
    <name evidence="3" type="ORF">P43SY_007916</name>
</gene>
<keyword evidence="4" id="KW-1185">Reference proteome</keyword>
<feature type="transmembrane region" description="Helical" evidence="2">
    <location>
        <begin position="90"/>
        <end position="110"/>
    </location>
</feature>
<dbReference type="EMBL" id="JAKCXM010000055">
    <property type="protein sequence ID" value="KAJ0404834.1"/>
    <property type="molecule type" value="Genomic_DNA"/>
</dbReference>
<evidence type="ECO:0000313" key="4">
    <source>
        <dbReference type="Proteomes" id="UP001209570"/>
    </source>
</evidence>
<feature type="transmembrane region" description="Helical" evidence="2">
    <location>
        <begin position="165"/>
        <end position="184"/>
    </location>
</feature>
<proteinExistence type="predicted"/>
<feature type="transmembrane region" description="Helical" evidence="2">
    <location>
        <begin position="196"/>
        <end position="215"/>
    </location>
</feature>
<name>A0AAD5M581_PYTIN</name>
<dbReference type="Gene3D" id="3.80.10.10">
    <property type="entry name" value="Ribonuclease Inhibitor"/>
    <property type="match status" value="1"/>
</dbReference>
<evidence type="ECO:0000256" key="2">
    <source>
        <dbReference type="SAM" id="Phobius"/>
    </source>
</evidence>
<dbReference type="SUPFAM" id="SSF52058">
    <property type="entry name" value="L domain-like"/>
    <property type="match status" value="1"/>
</dbReference>
<evidence type="ECO:0000256" key="1">
    <source>
        <dbReference type="SAM" id="MobiDB-lite"/>
    </source>
</evidence>
<dbReference type="AlphaFoldDB" id="A0AAD5M581"/>
<keyword evidence="2" id="KW-1133">Transmembrane helix</keyword>